<proteinExistence type="predicted"/>
<dbReference type="PANTHER" id="PTHR47245:SF1">
    <property type="entry name" value="FOLDASE PROTEIN PRSA"/>
    <property type="match status" value="1"/>
</dbReference>
<feature type="domain" description="PpiC" evidence="8">
    <location>
        <begin position="123"/>
        <end position="224"/>
    </location>
</feature>
<evidence type="ECO:0000256" key="4">
    <source>
        <dbReference type="ARBA" id="ARBA00023110"/>
    </source>
</evidence>
<dbReference type="InterPro" id="IPR046357">
    <property type="entry name" value="PPIase_dom_sf"/>
</dbReference>
<comment type="caution">
    <text evidence="9">The sequence shown here is derived from an EMBL/GenBank/DDBJ whole genome shotgun (WGS) entry which is preliminary data.</text>
</comment>
<dbReference type="RefSeq" id="WP_041567118.1">
    <property type="nucleotide sequence ID" value="NZ_QKZR01000003.1"/>
</dbReference>
<evidence type="ECO:0000256" key="5">
    <source>
        <dbReference type="ARBA" id="ARBA00023235"/>
    </source>
</evidence>
<feature type="signal peptide" evidence="7">
    <location>
        <begin position="1"/>
        <end position="21"/>
    </location>
</feature>
<feature type="chain" id="PRO_5046719195" description="peptidylprolyl isomerase" evidence="7">
    <location>
        <begin position="22"/>
        <end position="659"/>
    </location>
</feature>
<comment type="catalytic activity">
    <reaction evidence="1">
        <text>[protein]-peptidylproline (omega=180) = [protein]-peptidylproline (omega=0)</text>
        <dbReference type="Rhea" id="RHEA:16237"/>
        <dbReference type="Rhea" id="RHEA-COMP:10747"/>
        <dbReference type="Rhea" id="RHEA-COMP:10748"/>
        <dbReference type="ChEBI" id="CHEBI:83833"/>
        <dbReference type="ChEBI" id="CHEBI:83834"/>
        <dbReference type="EC" id="5.2.1.8"/>
    </reaction>
</comment>
<evidence type="ECO:0000256" key="3">
    <source>
        <dbReference type="ARBA" id="ARBA00022729"/>
    </source>
</evidence>
<dbReference type="Pfam" id="PF00639">
    <property type="entry name" value="Rotamase"/>
    <property type="match status" value="2"/>
</dbReference>
<evidence type="ECO:0000256" key="6">
    <source>
        <dbReference type="PROSITE-ProRule" id="PRU00278"/>
    </source>
</evidence>
<dbReference type="SUPFAM" id="SSF54534">
    <property type="entry name" value="FKBP-like"/>
    <property type="match status" value="2"/>
</dbReference>
<keyword evidence="3 7" id="KW-0732">Signal</keyword>
<organism evidence="9 10">
    <name type="scientific">Nonlabens dokdonensis</name>
    <dbReference type="NCBI Taxonomy" id="328515"/>
    <lineage>
        <taxon>Bacteria</taxon>
        <taxon>Pseudomonadati</taxon>
        <taxon>Bacteroidota</taxon>
        <taxon>Flavobacteriia</taxon>
        <taxon>Flavobacteriales</taxon>
        <taxon>Flavobacteriaceae</taxon>
        <taxon>Nonlabens</taxon>
    </lineage>
</organism>
<evidence type="ECO:0000313" key="9">
    <source>
        <dbReference type="EMBL" id="PZX39942.1"/>
    </source>
</evidence>
<dbReference type="InterPro" id="IPR000297">
    <property type="entry name" value="PPIase_PpiC"/>
</dbReference>
<dbReference type="PANTHER" id="PTHR47245">
    <property type="entry name" value="PEPTIDYLPROLYL ISOMERASE"/>
    <property type="match status" value="1"/>
</dbReference>
<reference evidence="9 10" key="1">
    <citation type="submission" date="2018-06" db="EMBL/GenBank/DDBJ databases">
        <title>Genomic Encyclopedia of Archaeal and Bacterial Type Strains, Phase II (KMG-II): from individual species to whole genera.</title>
        <authorList>
            <person name="Goeker M."/>
        </authorList>
    </citation>
    <scope>NUCLEOTIDE SEQUENCE [LARGE SCALE GENOMIC DNA]</scope>
    <source>
        <strain evidence="9 10">DSM 17205</strain>
    </source>
</reference>
<evidence type="ECO:0000259" key="8">
    <source>
        <dbReference type="PROSITE" id="PS50198"/>
    </source>
</evidence>
<accession>A0ABX5PXM4</accession>
<name>A0ABX5PXM4_9FLAO</name>
<dbReference type="Proteomes" id="UP000248584">
    <property type="component" value="Unassembled WGS sequence"/>
</dbReference>
<evidence type="ECO:0000256" key="2">
    <source>
        <dbReference type="ARBA" id="ARBA00013194"/>
    </source>
</evidence>
<dbReference type="PROSITE" id="PS01096">
    <property type="entry name" value="PPIC_PPIASE_1"/>
    <property type="match status" value="1"/>
</dbReference>
<evidence type="ECO:0000256" key="7">
    <source>
        <dbReference type="SAM" id="SignalP"/>
    </source>
</evidence>
<evidence type="ECO:0000313" key="10">
    <source>
        <dbReference type="Proteomes" id="UP000248584"/>
    </source>
</evidence>
<keyword evidence="5 6" id="KW-0413">Isomerase</keyword>
<feature type="domain" description="PpiC" evidence="8">
    <location>
        <begin position="229"/>
        <end position="329"/>
    </location>
</feature>
<gene>
    <name evidence="9" type="ORF">LX97_02302</name>
</gene>
<dbReference type="Gene3D" id="3.10.50.40">
    <property type="match status" value="2"/>
</dbReference>
<dbReference type="PROSITE" id="PS50198">
    <property type="entry name" value="PPIC_PPIASE_2"/>
    <property type="match status" value="2"/>
</dbReference>
<keyword evidence="10" id="KW-1185">Reference proteome</keyword>
<dbReference type="InterPro" id="IPR050245">
    <property type="entry name" value="PrsA_foldase"/>
</dbReference>
<evidence type="ECO:0000256" key="1">
    <source>
        <dbReference type="ARBA" id="ARBA00000971"/>
    </source>
</evidence>
<keyword evidence="4 6" id="KW-0697">Rotamase</keyword>
<dbReference type="EMBL" id="QKZR01000003">
    <property type="protein sequence ID" value="PZX39942.1"/>
    <property type="molecule type" value="Genomic_DNA"/>
</dbReference>
<sequence>MKYFSTFFLITSLLLSSGIKAQDLNDQTILSIDGKDYDAGTFMKFYFKNIDIVQDEDQKDVDNYLQLYIDYRLKLQQAYDLGLDQKENHLKDIKNTRASLAQPYLTDNKVTESLIREGYERGREEVNASHILIKLNRGAAPADTLKAWNRIQEIYKELENGADFGELARKKSEGPSAGNEGNLGWFGSFRMAYEFETAAYETPVKTYSKPTRTDFGYHIVYVNDRRPNPGEVTVAHIMTFDKKDADEKTAKSRIDEIYKQLEEGKRFEELAREFSDDANTAPRGGKLNKFGTGGIDQTFAEAAFKLNELNEYSKPIETQYGWHIIKLLEKHPLKEFDEVKKELESKIQKSPRSRIITQAFTDKLKTQYNISKKLRLPQEVYQMVNDSLIMTSSYVFDKNGAANETKLFSIQEVNFKIKDFLSYLELKQTKDYTSYSSKNEKLDAFYQSFITDKIIEYYDENLERDNEDFRFLYNEFKEGFLVFDLIETQIWNKADNDSIGQQRYYDAHKEDYVWKRRIDIVLTQSTSDDVAQEVQKMLRQGVATDTIKARINIDNKTRVIISSGTVEDDYNRLPDDFEVEVGVSEVYHDQGDSFHKVIEVKEIIEPSLKTLEEARGRVINDYKQELEKQWIDGLRDGHKIKIHKKILKKVKSQIEKELG</sequence>
<dbReference type="EC" id="5.2.1.8" evidence="2"/>
<protein>
    <recommendedName>
        <fullName evidence="2">peptidylprolyl isomerase</fullName>
        <ecNumber evidence="2">5.2.1.8</ecNumber>
    </recommendedName>
</protein>
<dbReference type="GO" id="GO:0016853">
    <property type="term" value="F:isomerase activity"/>
    <property type="evidence" value="ECO:0007669"/>
    <property type="project" value="UniProtKB-KW"/>
</dbReference>
<dbReference type="InterPro" id="IPR023058">
    <property type="entry name" value="PPIase_PpiC_CS"/>
</dbReference>